<dbReference type="InterPro" id="IPR000182">
    <property type="entry name" value="GNAT_dom"/>
</dbReference>
<reference evidence="5 6" key="1">
    <citation type="submission" date="2016-11" db="EMBL/GenBank/DDBJ databases">
        <authorList>
            <person name="Jaros S."/>
            <person name="Januszkiewicz K."/>
            <person name="Wedrychowicz H."/>
        </authorList>
    </citation>
    <scope>NUCLEOTIDE SEQUENCE [LARGE SCALE GENOMIC DNA]</scope>
    <source>
        <strain evidence="5 6">Con a/3</strain>
    </source>
</reference>
<evidence type="ECO:0000256" key="3">
    <source>
        <dbReference type="ARBA" id="ARBA00038502"/>
    </source>
</evidence>
<evidence type="ECO:0000313" key="6">
    <source>
        <dbReference type="Proteomes" id="UP000188597"/>
    </source>
</evidence>
<name>A0A1V3G824_9BACL</name>
<dbReference type="InterPro" id="IPR016181">
    <property type="entry name" value="Acyl_CoA_acyltransferase"/>
</dbReference>
<organism evidence="5 6">
    <name type="scientific">Fictibacillus arsenicus</name>
    <dbReference type="NCBI Taxonomy" id="255247"/>
    <lineage>
        <taxon>Bacteria</taxon>
        <taxon>Bacillati</taxon>
        <taxon>Bacillota</taxon>
        <taxon>Bacilli</taxon>
        <taxon>Bacillales</taxon>
        <taxon>Fictibacillaceae</taxon>
        <taxon>Fictibacillus</taxon>
    </lineage>
</organism>
<protein>
    <submittedName>
        <fullName evidence="5">Alanine acetyltransferase</fullName>
    </submittedName>
</protein>
<evidence type="ECO:0000313" key="5">
    <source>
        <dbReference type="EMBL" id="OOE12550.1"/>
    </source>
</evidence>
<evidence type="ECO:0000256" key="2">
    <source>
        <dbReference type="ARBA" id="ARBA00023315"/>
    </source>
</evidence>
<dbReference type="SUPFAM" id="SSF55729">
    <property type="entry name" value="Acyl-CoA N-acyltransferases (Nat)"/>
    <property type="match status" value="1"/>
</dbReference>
<dbReference type="Gene3D" id="3.40.630.30">
    <property type="match status" value="1"/>
</dbReference>
<gene>
    <name evidence="5" type="ORF">UN64_10755</name>
</gene>
<evidence type="ECO:0000259" key="4">
    <source>
        <dbReference type="PROSITE" id="PS51186"/>
    </source>
</evidence>
<keyword evidence="2" id="KW-0012">Acyltransferase</keyword>
<dbReference type="AlphaFoldDB" id="A0A1V3G824"/>
<sequence length="182" mass="21073">MIKGMNVYLNPVDRSEVESLLELETRNMDFFNQYAPNRDADFYTLEGQVKRLEKMAENREKDLGYSFGIYLNENNELIGQIGFFKLERGPAQKAMVGYSLDKEWNGKGYMTEALKLIVDFGFNQINLHRIEAEVMPQNIGSIRILEKAGFHKEGIAKKNVMINGKWEDHQVLAIINNKYEVE</sequence>
<dbReference type="RefSeq" id="WP_077362512.1">
    <property type="nucleotide sequence ID" value="NZ_MQMF01000002.1"/>
</dbReference>
<dbReference type="GO" id="GO:0005737">
    <property type="term" value="C:cytoplasm"/>
    <property type="evidence" value="ECO:0007669"/>
    <property type="project" value="TreeGrafter"/>
</dbReference>
<proteinExistence type="inferred from homology"/>
<accession>A0A1V3G824</accession>
<dbReference type="GO" id="GO:0008999">
    <property type="term" value="F:protein-N-terminal-alanine acetyltransferase activity"/>
    <property type="evidence" value="ECO:0007669"/>
    <property type="project" value="TreeGrafter"/>
</dbReference>
<dbReference type="PANTHER" id="PTHR43792">
    <property type="entry name" value="GNAT FAMILY, PUTATIVE (AFU_ORTHOLOGUE AFUA_3G00765)-RELATED-RELATED"/>
    <property type="match status" value="1"/>
</dbReference>
<dbReference type="EMBL" id="MQMF01000002">
    <property type="protein sequence ID" value="OOE12550.1"/>
    <property type="molecule type" value="Genomic_DNA"/>
</dbReference>
<dbReference type="Proteomes" id="UP000188597">
    <property type="component" value="Unassembled WGS sequence"/>
</dbReference>
<dbReference type="Pfam" id="PF13302">
    <property type="entry name" value="Acetyltransf_3"/>
    <property type="match status" value="1"/>
</dbReference>
<comment type="similarity">
    <text evidence="3">Belongs to the acetyltransferase family. RimJ subfamily.</text>
</comment>
<dbReference type="PROSITE" id="PS51186">
    <property type="entry name" value="GNAT"/>
    <property type="match status" value="1"/>
</dbReference>
<feature type="domain" description="N-acetyltransferase" evidence="4">
    <location>
        <begin position="7"/>
        <end position="172"/>
    </location>
</feature>
<dbReference type="PANTHER" id="PTHR43792:SF8">
    <property type="entry name" value="[RIBOSOMAL PROTEIN US5]-ALANINE N-ACETYLTRANSFERASE"/>
    <property type="match status" value="1"/>
</dbReference>
<evidence type="ECO:0000256" key="1">
    <source>
        <dbReference type="ARBA" id="ARBA00022679"/>
    </source>
</evidence>
<comment type="caution">
    <text evidence="5">The sequence shown here is derived from an EMBL/GenBank/DDBJ whole genome shotgun (WGS) entry which is preliminary data.</text>
</comment>
<keyword evidence="1 5" id="KW-0808">Transferase</keyword>
<dbReference type="InterPro" id="IPR051531">
    <property type="entry name" value="N-acetyltransferase"/>
</dbReference>
<dbReference type="OrthoDB" id="9795206at2"/>